<keyword evidence="3" id="KW-1185">Reference proteome</keyword>
<comment type="caution">
    <text evidence="2">The sequence shown here is derived from an EMBL/GenBank/DDBJ whole genome shotgun (WGS) entry which is preliminary data.</text>
</comment>
<dbReference type="EMBL" id="QGKV02000759">
    <property type="protein sequence ID" value="KAF3564902.1"/>
    <property type="molecule type" value="Genomic_DNA"/>
</dbReference>
<evidence type="ECO:0000256" key="1">
    <source>
        <dbReference type="SAM" id="MobiDB-lite"/>
    </source>
</evidence>
<proteinExistence type="predicted"/>
<organism evidence="2 3">
    <name type="scientific">Brassica cretica</name>
    <name type="common">Mustard</name>
    <dbReference type="NCBI Taxonomy" id="69181"/>
    <lineage>
        <taxon>Eukaryota</taxon>
        <taxon>Viridiplantae</taxon>
        <taxon>Streptophyta</taxon>
        <taxon>Embryophyta</taxon>
        <taxon>Tracheophyta</taxon>
        <taxon>Spermatophyta</taxon>
        <taxon>Magnoliopsida</taxon>
        <taxon>eudicotyledons</taxon>
        <taxon>Gunneridae</taxon>
        <taxon>Pentapetalae</taxon>
        <taxon>rosids</taxon>
        <taxon>malvids</taxon>
        <taxon>Brassicales</taxon>
        <taxon>Brassicaceae</taxon>
        <taxon>Brassiceae</taxon>
        <taxon>Brassica</taxon>
    </lineage>
</organism>
<gene>
    <name evidence="2" type="ORF">DY000_02011469</name>
</gene>
<sequence length="81" mass="9288">MRWRSLHDKVGRLENCDVEVQTSSTRITEGSSIAPSDPVETATKNNSVIRKLKQTLGNESERTSLPKRKVYDENDRKNRTE</sequence>
<feature type="region of interest" description="Disordered" evidence="1">
    <location>
        <begin position="22"/>
        <end position="81"/>
    </location>
</feature>
<evidence type="ECO:0000313" key="3">
    <source>
        <dbReference type="Proteomes" id="UP000266723"/>
    </source>
</evidence>
<feature type="compositionally biased region" description="Basic and acidic residues" evidence="1">
    <location>
        <begin position="59"/>
        <end position="81"/>
    </location>
</feature>
<accession>A0ABQ7CZV7</accession>
<dbReference type="Proteomes" id="UP000266723">
    <property type="component" value="Unassembled WGS sequence"/>
</dbReference>
<protein>
    <submittedName>
        <fullName evidence="2">Uncharacterized protein</fullName>
    </submittedName>
</protein>
<reference evidence="2 3" key="1">
    <citation type="journal article" date="2020" name="BMC Genomics">
        <title>Intraspecific diversification of the crop wild relative Brassica cretica Lam. using demographic model selection.</title>
        <authorList>
            <person name="Kioukis A."/>
            <person name="Michalopoulou V.A."/>
            <person name="Briers L."/>
            <person name="Pirintsos S."/>
            <person name="Studholme D.J."/>
            <person name="Pavlidis P."/>
            <person name="Sarris P.F."/>
        </authorList>
    </citation>
    <scope>NUCLEOTIDE SEQUENCE [LARGE SCALE GENOMIC DNA]</scope>
    <source>
        <strain evidence="3">cv. PFS-1207/04</strain>
    </source>
</reference>
<feature type="compositionally biased region" description="Polar residues" evidence="1">
    <location>
        <begin position="22"/>
        <end position="34"/>
    </location>
</feature>
<name>A0ABQ7CZV7_BRACR</name>
<evidence type="ECO:0000313" key="2">
    <source>
        <dbReference type="EMBL" id="KAF3564902.1"/>
    </source>
</evidence>